<dbReference type="RefSeq" id="WP_349140616.1">
    <property type="nucleotide sequence ID" value="NZ_JBBMFT010000006.1"/>
</dbReference>
<comment type="caution">
    <text evidence="1">The sequence shown here is derived from an EMBL/GenBank/DDBJ whole genome shotgun (WGS) entry which is preliminary data.</text>
</comment>
<keyword evidence="2" id="KW-1185">Reference proteome</keyword>
<sequence>MQSEPQVSFFLGANAPTGFYSLYDQLIDPAQARDIYILKGGPGCGKSSLMRKVGKAMEERGLQVEYIVCSGDPDSLDAVLIPERKTALVDGTAPHVVEPSYPGLVEHYVNLGNYYDRDALQTVRSELMGCMKGYKACYSRAYRCLTAAAQIEEDMRALLSTQVLEAKMAKRARGILSREVKKTALEDGRSVQRFLGGVTWKGVLCNYSTADALCKRVYELSDTYGLAHGMLHHLAAGALSAGHDIIVCPSPMAPDRMEHLLIPSLSLAFLSSSPAQPYPRRPYRRIRLDAMLDPELLRRNKARLKFSRKVAAALTDEAVEALAQAKAMHDELEGLYNPHVDFEGVYRTAVNIVEEMDRHA</sequence>
<gene>
    <name evidence="1" type="ORF">WMO45_10155</name>
</gene>
<proteinExistence type="predicted"/>
<dbReference type="EMBL" id="JBBMFT010000006">
    <property type="protein sequence ID" value="MEQ2456886.1"/>
    <property type="molecule type" value="Genomic_DNA"/>
</dbReference>
<evidence type="ECO:0000313" key="2">
    <source>
        <dbReference type="Proteomes" id="UP001440599"/>
    </source>
</evidence>
<name>A0ABV1EQL9_9FIRM</name>
<dbReference type="InterPro" id="IPR027417">
    <property type="entry name" value="P-loop_NTPase"/>
</dbReference>
<reference evidence="1 2" key="1">
    <citation type="submission" date="2024-03" db="EMBL/GenBank/DDBJ databases">
        <title>Human intestinal bacterial collection.</title>
        <authorList>
            <person name="Pauvert C."/>
            <person name="Hitch T.C.A."/>
            <person name="Clavel T."/>
        </authorList>
    </citation>
    <scope>NUCLEOTIDE SEQUENCE [LARGE SCALE GENOMIC DNA]</scope>
    <source>
        <strain evidence="1 2">CLA-AP-H34</strain>
    </source>
</reference>
<accession>A0ABV1EQL9</accession>
<dbReference type="SUPFAM" id="SSF52540">
    <property type="entry name" value="P-loop containing nucleoside triphosphate hydrolases"/>
    <property type="match status" value="1"/>
</dbReference>
<protein>
    <recommendedName>
        <fullName evidence="3">ATPase</fullName>
    </recommendedName>
</protein>
<evidence type="ECO:0000313" key="1">
    <source>
        <dbReference type="EMBL" id="MEQ2456886.1"/>
    </source>
</evidence>
<evidence type="ECO:0008006" key="3">
    <source>
        <dbReference type="Google" id="ProtNLM"/>
    </source>
</evidence>
<organism evidence="1 2">
    <name type="scientific">Flavonifractor hominis</name>
    <dbReference type="NCBI Taxonomy" id="3133178"/>
    <lineage>
        <taxon>Bacteria</taxon>
        <taxon>Bacillati</taxon>
        <taxon>Bacillota</taxon>
        <taxon>Clostridia</taxon>
        <taxon>Eubacteriales</taxon>
        <taxon>Oscillospiraceae</taxon>
        <taxon>Flavonifractor</taxon>
    </lineage>
</organism>
<dbReference type="Proteomes" id="UP001440599">
    <property type="component" value="Unassembled WGS sequence"/>
</dbReference>